<evidence type="ECO:0000256" key="1">
    <source>
        <dbReference type="SAM" id="MobiDB-lite"/>
    </source>
</evidence>
<feature type="region of interest" description="Disordered" evidence="1">
    <location>
        <begin position="1"/>
        <end position="167"/>
    </location>
</feature>
<protein>
    <submittedName>
        <fullName evidence="2">Fe-S oxidoreductase</fullName>
    </submittedName>
</protein>
<proteinExistence type="predicted"/>
<comment type="caution">
    <text evidence="2">The sequence shown here is derived from an EMBL/GenBank/DDBJ whole genome shotgun (WGS) entry which is preliminary data.</text>
</comment>
<sequence length="167" mass="16780">PEVKGLGLAAGARRPGAKKAPAKQVSPNEGEPTVVQPANVDPDQVEAGTEPDDTADSDRGLAEHEAGARPEPEVKGLGIAPGARRPGAKKAPAKKAAPSAPESKPEAAPEPEPETAPEPTDQAPTDSEDAPAPSTNGSGNGEARVVGDEPPVKGLGIAKGARRPGRR</sequence>
<gene>
    <name evidence="2" type="ORF">Q2100_25165</name>
</gene>
<name>A0ABT8UQH7_9MYCO</name>
<feature type="non-terminal residue" evidence="2">
    <location>
        <position position="1"/>
    </location>
</feature>
<dbReference type="EMBL" id="JAUMSQ010000275">
    <property type="protein sequence ID" value="MDO3639055.1"/>
    <property type="molecule type" value="Genomic_DNA"/>
</dbReference>
<keyword evidence="3" id="KW-1185">Reference proteome</keyword>
<evidence type="ECO:0000313" key="2">
    <source>
        <dbReference type="EMBL" id="MDO3639055.1"/>
    </source>
</evidence>
<feature type="compositionally biased region" description="Low complexity" evidence="1">
    <location>
        <begin position="1"/>
        <end position="14"/>
    </location>
</feature>
<accession>A0ABT8UQH7</accession>
<reference evidence="2" key="1">
    <citation type="submission" date="2023-07" db="EMBL/GenBank/DDBJ databases">
        <title>Mycolicibacterium sp. nov., a novel bacterial species.</title>
        <authorList>
            <person name="Cao Y."/>
        </authorList>
    </citation>
    <scope>NUCLEOTIDE SEQUENCE</scope>
    <source>
        <strain evidence="2">KC 300</strain>
    </source>
</reference>
<evidence type="ECO:0000313" key="3">
    <source>
        <dbReference type="Proteomes" id="UP001168823"/>
    </source>
</evidence>
<dbReference type="Proteomes" id="UP001168823">
    <property type="component" value="Unassembled WGS sequence"/>
</dbReference>
<organism evidence="2 3">
    <name type="scientific">Mycolicibacterium arseniciresistens</name>
    <dbReference type="NCBI Taxonomy" id="3062257"/>
    <lineage>
        <taxon>Bacteria</taxon>
        <taxon>Bacillati</taxon>
        <taxon>Actinomycetota</taxon>
        <taxon>Actinomycetes</taxon>
        <taxon>Mycobacteriales</taxon>
        <taxon>Mycobacteriaceae</taxon>
        <taxon>Mycolicibacterium</taxon>
    </lineage>
</organism>
<feature type="compositionally biased region" description="Basic and acidic residues" evidence="1">
    <location>
        <begin position="56"/>
        <end position="74"/>
    </location>
</feature>